<dbReference type="Proteomes" id="UP001283361">
    <property type="component" value="Unassembled WGS sequence"/>
</dbReference>
<keyword evidence="2" id="KW-1185">Reference proteome</keyword>
<gene>
    <name evidence="1" type="ORF">RRG08_048292</name>
</gene>
<reference evidence="1" key="1">
    <citation type="journal article" date="2023" name="G3 (Bethesda)">
        <title>A reference genome for the long-term kleptoplast-retaining sea slug Elysia crispata morphotype clarki.</title>
        <authorList>
            <person name="Eastman K.E."/>
            <person name="Pendleton A.L."/>
            <person name="Shaikh M.A."/>
            <person name="Suttiyut T."/>
            <person name="Ogas R."/>
            <person name="Tomko P."/>
            <person name="Gavelis G."/>
            <person name="Widhalm J.R."/>
            <person name="Wisecaver J.H."/>
        </authorList>
    </citation>
    <scope>NUCLEOTIDE SEQUENCE</scope>
    <source>
        <strain evidence="1">ECLA1</strain>
    </source>
</reference>
<accession>A0AAE1DLP1</accession>
<dbReference type="EMBL" id="JAWDGP010003357">
    <property type="protein sequence ID" value="KAK3775082.1"/>
    <property type="molecule type" value="Genomic_DNA"/>
</dbReference>
<evidence type="ECO:0000313" key="2">
    <source>
        <dbReference type="Proteomes" id="UP001283361"/>
    </source>
</evidence>
<organism evidence="1 2">
    <name type="scientific">Elysia crispata</name>
    <name type="common">lettuce slug</name>
    <dbReference type="NCBI Taxonomy" id="231223"/>
    <lineage>
        <taxon>Eukaryota</taxon>
        <taxon>Metazoa</taxon>
        <taxon>Spiralia</taxon>
        <taxon>Lophotrochozoa</taxon>
        <taxon>Mollusca</taxon>
        <taxon>Gastropoda</taxon>
        <taxon>Heterobranchia</taxon>
        <taxon>Euthyneura</taxon>
        <taxon>Panpulmonata</taxon>
        <taxon>Sacoglossa</taxon>
        <taxon>Placobranchoidea</taxon>
        <taxon>Plakobranchidae</taxon>
        <taxon>Elysia</taxon>
    </lineage>
</organism>
<comment type="caution">
    <text evidence="1">The sequence shown here is derived from an EMBL/GenBank/DDBJ whole genome shotgun (WGS) entry which is preliminary data.</text>
</comment>
<proteinExistence type="predicted"/>
<name>A0AAE1DLP1_9GAST</name>
<sequence length="85" mass="9144">MGACGKLLLKESMIVRAYELAKLSLSGNCGLLQVCPELHGKSLGMGDRPAGLKQLVTWTEKITGPHEVAVDNARATKDHRAMVMP</sequence>
<dbReference type="AlphaFoldDB" id="A0AAE1DLP1"/>
<protein>
    <submittedName>
        <fullName evidence="1">Uncharacterized protein</fullName>
    </submittedName>
</protein>
<evidence type="ECO:0000313" key="1">
    <source>
        <dbReference type="EMBL" id="KAK3775082.1"/>
    </source>
</evidence>